<evidence type="ECO:0000259" key="5">
    <source>
        <dbReference type="PROSITE" id="PS52035"/>
    </source>
</evidence>
<feature type="compositionally biased region" description="Polar residues" evidence="4">
    <location>
        <begin position="1054"/>
        <end position="1068"/>
    </location>
</feature>
<feature type="compositionally biased region" description="Polar residues" evidence="4">
    <location>
        <begin position="59"/>
        <end position="69"/>
    </location>
</feature>
<evidence type="ECO:0000256" key="1">
    <source>
        <dbReference type="ARBA" id="ARBA00001947"/>
    </source>
</evidence>
<sequence>MESSISQSDIEVIDVTDNQPTEEDVSLRMMIASKKYHSNQADLESCFSSSDEFDDDNTQNDNPFDVNTKQPNFLPLYRKQHGGILIYDIDAEIPCQPRPKQELYPMANSGSEINETEPDNSLLNRHLKLKDFLRKANNQISENCNLNFTKLRKFDNNGKGLYKLTTPPEDEIPVRFESRFENGNLKKAIKVSDTEYNLILNFDYNTNGHTQWYYFKIMTKLSEGTSIKLNILNLMKPDSLYNYGMKPCVKSKLKPKEGWHRDCHDISYTRNSILRDRNKAPGENVKSNGKLAQYYYFTLSFTYTLKADNDEVSFAHAVPYTYNGNLLPFLHKIGREQKYHNFLRIGTLCKTLARNDCKMITITDRVKSYRDCNQELKWMSKNNLRTQLIGGSESPEKTFYGKPSKPDKEPKFKGYGGNTSGKKKKKNNKLERNFKTINKIHGTKKGIVISSRVHPGEAQSSWVMQGLIEFLVSNDPVAVQLRKHYIFKILPMLNPDGVIYGNYRCSLLGFDLNRRWLDPRKHLDPTIYYLKKMMKVFQEETQIELFCDLHGHSRKKNAFMYGCTYDNKEGKGFTKNFKLRSFPSLLSNKNDFFNFKGCSFKLEKSKEKTGRIVCFKELGILHSYTQESTFYGRDMRDCDDEGTDLHMGIEDFQNLGKDLVRTLSYLTHNKFMQNLNTEAQNYEQQIYGEINSSEETNPTTYLNSESSMQVRIPSVQLDTLSEELTRDLSDCCDKVISTFPAYSSGICKAPLSSMNQEPIKEIESEGYSSDSDDEECNLLGKDIADSNNSQEESKSMRDELEEAKVLPRQTSPKSKRKFSDMAKKSFLQKSVLSKPYRPIDENKGTKPKIHIQQKIKIFDTEKLKGFPNNSIENLKKENAKSFKLVLEKRRKNNRDYDHYFRTENKPRSAYGKSVDNHFNHHTPQVDQSEDFPGSYNSYQQFHPSQAPSTADGGIDSIKKRLMFVSKLSGKSFEQKKQERMREASNILKFLSNNYSTDDDYMKTNFQSSKPVLNSRKKINDLLLSGLTFTNKESEVKCLVETDSIRSKYKPRGSGKNTIGLNRASLTSHQPRRRGNDPKPGLNEYSSYPNKYKKANTNSFLLRPVARNPNNFSNNPGQNSVNYSMNDKKSYLLNFNEERLNQRPKPSTSGYRKRTYIIPK</sequence>
<organism evidence="6 7">
    <name type="scientific">Euplotes crassus</name>
    <dbReference type="NCBI Taxonomy" id="5936"/>
    <lineage>
        <taxon>Eukaryota</taxon>
        <taxon>Sar</taxon>
        <taxon>Alveolata</taxon>
        <taxon>Ciliophora</taxon>
        <taxon>Intramacronucleata</taxon>
        <taxon>Spirotrichea</taxon>
        <taxon>Hypotrichia</taxon>
        <taxon>Euplotida</taxon>
        <taxon>Euplotidae</taxon>
        <taxon>Moneuplotes</taxon>
    </lineage>
</organism>
<feature type="region of interest" description="Disordered" evidence="4">
    <location>
        <begin position="392"/>
        <end position="430"/>
    </location>
</feature>
<feature type="region of interest" description="Disordered" evidence="4">
    <location>
        <begin position="1048"/>
        <end position="1089"/>
    </location>
</feature>
<gene>
    <name evidence="6" type="ORF">ECRASSUSDP1_LOCUS7021</name>
</gene>
<dbReference type="PROSITE" id="PS52035">
    <property type="entry name" value="PEPTIDASE_M14"/>
    <property type="match status" value="1"/>
</dbReference>
<proteinExistence type="inferred from homology"/>
<dbReference type="Pfam" id="PF18027">
    <property type="entry name" value="Pepdidase_M14_N"/>
    <property type="match status" value="1"/>
</dbReference>
<protein>
    <recommendedName>
        <fullName evidence="5">Peptidase M14 domain-containing protein</fullName>
    </recommendedName>
</protein>
<dbReference type="PANTHER" id="PTHR12756">
    <property type="entry name" value="CYTOSOLIC CARBOXYPEPTIDASE"/>
    <property type="match status" value="1"/>
</dbReference>
<feature type="region of interest" description="Disordered" evidence="4">
    <location>
        <begin position="763"/>
        <end position="820"/>
    </location>
</feature>
<dbReference type="PANTHER" id="PTHR12756:SF11">
    <property type="entry name" value="CYTOSOLIC CARBOXYPEPTIDASE 1"/>
    <property type="match status" value="1"/>
</dbReference>
<evidence type="ECO:0000256" key="2">
    <source>
        <dbReference type="ARBA" id="ARBA00005988"/>
    </source>
</evidence>
<name>A0AAD1UAZ3_EUPCR</name>
<dbReference type="InterPro" id="IPR050821">
    <property type="entry name" value="Cytosolic_carboxypeptidase"/>
</dbReference>
<dbReference type="Gene3D" id="2.60.40.3120">
    <property type="match status" value="1"/>
</dbReference>
<dbReference type="Pfam" id="PF00246">
    <property type="entry name" value="Peptidase_M14"/>
    <property type="match status" value="1"/>
</dbReference>
<reference evidence="6" key="1">
    <citation type="submission" date="2023-07" db="EMBL/GenBank/DDBJ databases">
        <authorList>
            <consortium name="AG Swart"/>
            <person name="Singh M."/>
            <person name="Singh A."/>
            <person name="Seah K."/>
            <person name="Emmerich C."/>
        </authorList>
    </citation>
    <scope>NUCLEOTIDE SEQUENCE</scope>
    <source>
        <strain evidence="6">DP1</strain>
    </source>
</reference>
<dbReference type="AlphaFoldDB" id="A0AAD1UAZ3"/>
<evidence type="ECO:0000256" key="3">
    <source>
        <dbReference type="PROSITE-ProRule" id="PRU01379"/>
    </source>
</evidence>
<feature type="active site" description="Proton donor/acceptor" evidence="3">
    <location>
        <position position="627"/>
    </location>
</feature>
<dbReference type="GO" id="GO:0006508">
    <property type="term" value="P:proteolysis"/>
    <property type="evidence" value="ECO:0007669"/>
    <property type="project" value="InterPro"/>
</dbReference>
<comment type="caution">
    <text evidence="6">The sequence shown here is derived from an EMBL/GenBank/DDBJ whole genome shotgun (WGS) entry which is preliminary data.</text>
</comment>
<feature type="domain" description="Peptidase M14" evidence="5">
    <location>
        <begin position="318"/>
        <end position="667"/>
    </location>
</feature>
<comment type="cofactor">
    <cofactor evidence="1">
        <name>Zn(2+)</name>
        <dbReference type="ChEBI" id="CHEBI:29105"/>
    </cofactor>
</comment>
<evidence type="ECO:0000313" key="6">
    <source>
        <dbReference type="EMBL" id="CAI2365726.1"/>
    </source>
</evidence>
<feature type="region of interest" description="Disordered" evidence="4">
    <location>
        <begin position="1"/>
        <end position="21"/>
    </location>
</feature>
<dbReference type="GO" id="GO:0004181">
    <property type="term" value="F:metallocarboxypeptidase activity"/>
    <property type="evidence" value="ECO:0007669"/>
    <property type="project" value="InterPro"/>
</dbReference>
<dbReference type="InterPro" id="IPR000834">
    <property type="entry name" value="Peptidase_M14"/>
</dbReference>
<dbReference type="SUPFAM" id="SSF53187">
    <property type="entry name" value="Zn-dependent exopeptidases"/>
    <property type="match status" value="1"/>
</dbReference>
<evidence type="ECO:0000313" key="7">
    <source>
        <dbReference type="Proteomes" id="UP001295684"/>
    </source>
</evidence>
<dbReference type="Gene3D" id="3.40.630.10">
    <property type="entry name" value="Zn peptidases"/>
    <property type="match status" value="1"/>
</dbReference>
<feature type="region of interest" description="Disordered" evidence="4">
    <location>
        <begin position="47"/>
        <end position="69"/>
    </location>
</feature>
<evidence type="ECO:0000256" key="4">
    <source>
        <dbReference type="SAM" id="MobiDB-lite"/>
    </source>
</evidence>
<dbReference type="GO" id="GO:0008270">
    <property type="term" value="F:zinc ion binding"/>
    <property type="evidence" value="ECO:0007669"/>
    <property type="project" value="InterPro"/>
</dbReference>
<feature type="compositionally biased region" description="Basic residues" evidence="4">
    <location>
        <begin position="1150"/>
        <end position="1159"/>
    </location>
</feature>
<keyword evidence="7" id="KW-1185">Reference proteome</keyword>
<comment type="similarity">
    <text evidence="2 3">Belongs to the peptidase M14 family.</text>
</comment>
<feature type="region of interest" description="Disordered" evidence="4">
    <location>
        <begin position="1139"/>
        <end position="1159"/>
    </location>
</feature>
<dbReference type="InterPro" id="IPR040626">
    <property type="entry name" value="Pepdidase_M14_N"/>
</dbReference>
<dbReference type="Proteomes" id="UP001295684">
    <property type="component" value="Unassembled WGS sequence"/>
</dbReference>
<feature type="compositionally biased region" description="Basic and acidic residues" evidence="4">
    <location>
        <begin position="791"/>
        <end position="805"/>
    </location>
</feature>
<dbReference type="EMBL" id="CAMPGE010006826">
    <property type="protein sequence ID" value="CAI2365726.1"/>
    <property type="molecule type" value="Genomic_DNA"/>
</dbReference>
<accession>A0AAD1UAZ3</accession>